<gene>
    <name evidence="6" type="ORF">SCARR_01989</name>
</gene>
<sequence>MTIKENYQQIRAEVPDHVTIVAAVKTRTTDELKMLIDAGIADIGENYIQEAEEMRKALGDEARRVRWHFIGHLQTNKINKALELFDVIQTLDSVKLARAIDKRAETVMSILIEINSGREPQKTGLLPEDAEQAIREIAPLENLSIKGLMTMGPRFGNPEDARPYFKETKKLFDHIASLNIPGAEMDVLSMGMSNAYGIAIEEGSTLIRPGTLLFGERMSC</sequence>
<name>A0A6C2UIZ7_9BACT</name>
<comment type="function">
    <text evidence="2">Pyridoxal 5'-phosphate (PLP)-binding protein, which is involved in PLP homeostasis.</text>
</comment>
<protein>
    <recommendedName>
        <fullName evidence="2">Pyridoxal phosphate homeostasis protein</fullName>
        <shortName evidence="2">PLP homeostasis protein</shortName>
    </recommendedName>
</protein>
<keyword evidence="1 2" id="KW-0663">Pyridoxal phosphate</keyword>
<dbReference type="Proteomes" id="UP000346198">
    <property type="component" value="Unassembled WGS sequence"/>
</dbReference>
<dbReference type="Pfam" id="PF01168">
    <property type="entry name" value="Ala_racemase_N"/>
    <property type="match status" value="1"/>
</dbReference>
<evidence type="ECO:0000313" key="7">
    <source>
        <dbReference type="Proteomes" id="UP000346198"/>
    </source>
</evidence>
<dbReference type="HAMAP" id="MF_02087">
    <property type="entry name" value="PLP_homeostasis"/>
    <property type="match status" value="1"/>
</dbReference>
<dbReference type="CDD" id="cd00635">
    <property type="entry name" value="PLPDE_III_YBL036c_like"/>
    <property type="match status" value="1"/>
</dbReference>
<evidence type="ECO:0000256" key="2">
    <source>
        <dbReference type="HAMAP-Rule" id="MF_02087"/>
    </source>
</evidence>
<dbReference type="PANTHER" id="PTHR10146:SF14">
    <property type="entry name" value="PYRIDOXAL PHOSPHATE HOMEOSTASIS PROTEIN"/>
    <property type="match status" value="1"/>
</dbReference>
<dbReference type="RefSeq" id="WP_136061389.1">
    <property type="nucleotide sequence ID" value="NZ_CAAHFH010000001.1"/>
</dbReference>
<proteinExistence type="inferred from homology"/>
<dbReference type="PIRSF" id="PIRSF004848">
    <property type="entry name" value="YBL036c_PLPDEIII"/>
    <property type="match status" value="1"/>
</dbReference>
<dbReference type="AlphaFoldDB" id="A0A6C2UIZ7"/>
<dbReference type="NCBIfam" id="TIGR00044">
    <property type="entry name" value="YggS family pyridoxal phosphate-dependent enzyme"/>
    <property type="match status" value="1"/>
</dbReference>
<evidence type="ECO:0000313" key="6">
    <source>
        <dbReference type="EMBL" id="VGO19929.1"/>
    </source>
</evidence>
<evidence type="ECO:0000259" key="5">
    <source>
        <dbReference type="Pfam" id="PF01168"/>
    </source>
</evidence>
<evidence type="ECO:0000256" key="4">
    <source>
        <dbReference type="RuleBase" id="RU004514"/>
    </source>
</evidence>
<evidence type="ECO:0000256" key="1">
    <source>
        <dbReference type="ARBA" id="ARBA00022898"/>
    </source>
</evidence>
<dbReference type="InterPro" id="IPR001608">
    <property type="entry name" value="Ala_racemase_N"/>
</dbReference>
<dbReference type="InterPro" id="IPR029066">
    <property type="entry name" value="PLP-binding_barrel"/>
</dbReference>
<organism evidence="6 7">
    <name type="scientific">Pontiella sulfatireligans</name>
    <dbReference type="NCBI Taxonomy" id="2750658"/>
    <lineage>
        <taxon>Bacteria</taxon>
        <taxon>Pseudomonadati</taxon>
        <taxon>Kiritimatiellota</taxon>
        <taxon>Kiritimatiellia</taxon>
        <taxon>Kiritimatiellales</taxon>
        <taxon>Pontiellaceae</taxon>
        <taxon>Pontiella</taxon>
    </lineage>
</organism>
<dbReference type="GO" id="GO:0030170">
    <property type="term" value="F:pyridoxal phosphate binding"/>
    <property type="evidence" value="ECO:0007669"/>
    <property type="project" value="UniProtKB-UniRule"/>
</dbReference>
<feature type="domain" description="Alanine racemase N-terminal" evidence="5">
    <location>
        <begin position="3"/>
        <end position="216"/>
    </location>
</feature>
<dbReference type="Gene3D" id="3.20.20.10">
    <property type="entry name" value="Alanine racemase"/>
    <property type="match status" value="1"/>
</dbReference>
<reference evidence="6 7" key="1">
    <citation type="submission" date="2019-04" db="EMBL/GenBank/DDBJ databases">
        <authorList>
            <person name="Van Vliet M D."/>
        </authorList>
    </citation>
    <scope>NUCLEOTIDE SEQUENCE [LARGE SCALE GENOMIC DNA]</scope>
    <source>
        <strain evidence="6 7">F21</strain>
    </source>
</reference>
<dbReference type="SUPFAM" id="SSF51419">
    <property type="entry name" value="PLP-binding barrel"/>
    <property type="match status" value="1"/>
</dbReference>
<evidence type="ECO:0000256" key="3">
    <source>
        <dbReference type="PIRSR" id="PIRSR004848-1"/>
    </source>
</evidence>
<comment type="similarity">
    <text evidence="2 4">Belongs to the pyridoxal phosphate-binding protein YggS/PROSC family.</text>
</comment>
<dbReference type="InterPro" id="IPR011078">
    <property type="entry name" value="PyrdxlP_homeostasis"/>
</dbReference>
<feature type="modified residue" description="N6-(pyridoxal phosphate)lysine" evidence="2 3">
    <location>
        <position position="25"/>
    </location>
</feature>
<comment type="cofactor">
    <cofactor evidence="3">
        <name>pyridoxal 5'-phosphate</name>
        <dbReference type="ChEBI" id="CHEBI:597326"/>
    </cofactor>
</comment>
<dbReference type="PANTHER" id="PTHR10146">
    <property type="entry name" value="PROLINE SYNTHETASE CO-TRANSCRIBED BACTERIAL HOMOLOG PROTEIN"/>
    <property type="match status" value="1"/>
</dbReference>
<dbReference type="EMBL" id="CAAHFH010000001">
    <property type="protein sequence ID" value="VGO19929.1"/>
    <property type="molecule type" value="Genomic_DNA"/>
</dbReference>
<accession>A0A6C2UIZ7</accession>
<keyword evidence="7" id="KW-1185">Reference proteome</keyword>